<dbReference type="PANTHER" id="PTHR18966">
    <property type="entry name" value="IONOTROPIC GLUTAMATE RECEPTOR"/>
    <property type="match status" value="1"/>
</dbReference>
<name>A0ABD3TV02_9LAMI</name>
<evidence type="ECO:0000256" key="3">
    <source>
        <dbReference type="ARBA" id="ARBA00022692"/>
    </source>
</evidence>
<dbReference type="Pfam" id="PF01094">
    <property type="entry name" value="ANF_receptor"/>
    <property type="match status" value="1"/>
</dbReference>
<keyword evidence="10" id="KW-0407">Ion channel</keyword>
<evidence type="ECO:0000256" key="7">
    <source>
        <dbReference type="ARBA" id="ARBA00023170"/>
    </source>
</evidence>
<keyword evidence="7" id="KW-0675">Receptor</keyword>
<dbReference type="InterPro" id="IPR015683">
    <property type="entry name" value="Ionotropic_Glu_rcpt"/>
</dbReference>
<dbReference type="GO" id="GO:0016020">
    <property type="term" value="C:membrane"/>
    <property type="evidence" value="ECO:0007669"/>
    <property type="project" value="UniProtKB-SubCell"/>
</dbReference>
<proteinExistence type="predicted"/>
<evidence type="ECO:0000256" key="12">
    <source>
        <dbReference type="SAM" id="Phobius"/>
    </source>
</evidence>
<keyword evidence="5" id="KW-0406">Ion transport</keyword>
<dbReference type="Gene3D" id="3.40.190.10">
    <property type="entry name" value="Periplasmic binding protein-like II"/>
    <property type="match status" value="1"/>
</dbReference>
<evidence type="ECO:0000256" key="6">
    <source>
        <dbReference type="ARBA" id="ARBA00023136"/>
    </source>
</evidence>
<evidence type="ECO:0000256" key="4">
    <source>
        <dbReference type="ARBA" id="ARBA00022989"/>
    </source>
</evidence>
<feature type="transmembrane region" description="Helical" evidence="12">
    <location>
        <begin position="392"/>
        <end position="411"/>
    </location>
</feature>
<evidence type="ECO:0000256" key="1">
    <source>
        <dbReference type="ARBA" id="ARBA00004141"/>
    </source>
</evidence>
<keyword evidence="2" id="KW-0813">Transport</keyword>
<gene>
    <name evidence="14" type="ORF">ACJIZ3_025221</name>
</gene>
<dbReference type="Pfam" id="PF00060">
    <property type="entry name" value="Lig_chan"/>
    <property type="match status" value="1"/>
</dbReference>
<evidence type="ECO:0000256" key="11">
    <source>
        <dbReference type="SAM" id="MobiDB-lite"/>
    </source>
</evidence>
<keyword evidence="3 12" id="KW-0812">Transmembrane</keyword>
<evidence type="ECO:0000256" key="2">
    <source>
        <dbReference type="ARBA" id="ARBA00022448"/>
    </source>
</evidence>
<dbReference type="SUPFAM" id="SSF53850">
    <property type="entry name" value="Periplasmic binding protein-like II"/>
    <property type="match status" value="1"/>
</dbReference>
<feature type="transmembrane region" description="Helical" evidence="12">
    <location>
        <begin position="444"/>
        <end position="463"/>
    </location>
</feature>
<dbReference type="InterPro" id="IPR001320">
    <property type="entry name" value="Iontro_rcpt_C"/>
</dbReference>
<comment type="subcellular location">
    <subcellularLocation>
        <location evidence="1">Membrane</location>
        <topology evidence="1">Multi-pass membrane protein</topology>
    </subcellularLocation>
</comment>
<dbReference type="CDD" id="cd13686">
    <property type="entry name" value="GluR_Plant"/>
    <property type="match status" value="1"/>
</dbReference>
<feature type="transmembrane region" description="Helical" evidence="12">
    <location>
        <begin position="623"/>
        <end position="644"/>
    </location>
</feature>
<dbReference type="Proteomes" id="UP001634393">
    <property type="component" value="Unassembled WGS sequence"/>
</dbReference>
<dbReference type="AlphaFoldDB" id="A0ABD3TV02"/>
<evidence type="ECO:0000256" key="5">
    <source>
        <dbReference type="ARBA" id="ARBA00023065"/>
    </source>
</evidence>
<evidence type="ECO:0000313" key="14">
    <source>
        <dbReference type="EMBL" id="KAL3840630.1"/>
    </source>
</evidence>
<evidence type="ECO:0000256" key="8">
    <source>
        <dbReference type="ARBA" id="ARBA00023180"/>
    </source>
</evidence>
<reference evidence="14 15" key="1">
    <citation type="submission" date="2024-12" db="EMBL/GenBank/DDBJ databases">
        <title>The unique morphological basis and parallel evolutionary history of personate flowers in Penstemon.</title>
        <authorList>
            <person name="Depatie T.H."/>
            <person name="Wessinger C.A."/>
        </authorList>
    </citation>
    <scope>NUCLEOTIDE SEQUENCE [LARGE SCALE GENOMIC DNA]</scope>
    <source>
        <strain evidence="14">WTNN_2</strain>
        <tissue evidence="14">Leaf</tissue>
    </source>
</reference>
<dbReference type="Pfam" id="PF10613">
    <property type="entry name" value="Lig_chan-Glu_bd"/>
    <property type="match status" value="1"/>
</dbReference>
<evidence type="ECO:0000256" key="9">
    <source>
        <dbReference type="ARBA" id="ARBA00023286"/>
    </source>
</evidence>
<dbReference type="EMBL" id="JBJXBP010000003">
    <property type="protein sequence ID" value="KAL3840630.1"/>
    <property type="molecule type" value="Genomic_DNA"/>
</dbReference>
<dbReference type="InterPro" id="IPR001828">
    <property type="entry name" value="ANF_lig-bd_rcpt"/>
</dbReference>
<protein>
    <recommendedName>
        <fullName evidence="13">Ionotropic glutamate receptor C-terminal domain-containing protein</fullName>
    </recommendedName>
</protein>
<keyword evidence="15" id="KW-1185">Reference proteome</keyword>
<dbReference type="GO" id="GO:0034220">
    <property type="term" value="P:monoatomic ion transmembrane transport"/>
    <property type="evidence" value="ECO:0007669"/>
    <property type="project" value="UniProtKB-KW"/>
</dbReference>
<keyword evidence="4 12" id="KW-1133">Transmembrane helix</keyword>
<dbReference type="InterPro" id="IPR019594">
    <property type="entry name" value="Glu/Gly-bd"/>
</dbReference>
<keyword evidence="8" id="KW-0325">Glycoprotein</keyword>
<dbReference type="InterPro" id="IPR028082">
    <property type="entry name" value="Peripla_BP_I"/>
</dbReference>
<accession>A0ABD3TV02</accession>
<evidence type="ECO:0000313" key="15">
    <source>
        <dbReference type="Proteomes" id="UP001634393"/>
    </source>
</evidence>
<dbReference type="SMART" id="SM00079">
    <property type="entry name" value="PBPe"/>
    <property type="match status" value="1"/>
</dbReference>
<dbReference type="SUPFAM" id="SSF53822">
    <property type="entry name" value="Periplasmic binding protein-like I"/>
    <property type="match status" value="1"/>
</dbReference>
<organism evidence="14 15">
    <name type="scientific">Penstemon smallii</name>
    <dbReference type="NCBI Taxonomy" id="265156"/>
    <lineage>
        <taxon>Eukaryota</taxon>
        <taxon>Viridiplantae</taxon>
        <taxon>Streptophyta</taxon>
        <taxon>Embryophyta</taxon>
        <taxon>Tracheophyta</taxon>
        <taxon>Spermatophyta</taxon>
        <taxon>Magnoliopsida</taxon>
        <taxon>eudicotyledons</taxon>
        <taxon>Gunneridae</taxon>
        <taxon>Pentapetalae</taxon>
        <taxon>asterids</taxon>
        <taxon>lamiids</taxon>
        <taxon>Lamiales</taxon>
        <taxon>Plantaginaceae</taxon>
        <taxon>Cheloneae</taxon>
        <taxon>Penstemon</taxon>
    </lineage>
</organism>
<evidence type="ECO:0000256" key="10">
    <source>
        <dbReference type="ARBA" id="ARBA00023303"/>
    </source>
</evidence>
<dbReference type="Gene3D" id="1.10.287.70">
    <property type="match status" value="1"/>
</dbReference>
<feature type="domain" description="Ionotropic glutamate receptor C-terminal" evidence="13">
    <location>
        <begin position="266"/>
        <end position="604"/>
    </location>
</feature>
<feature type="region of interest" description="Disordered" evidence="11">
    <location>
        <begin position="676"/>
        <end position="697"/>
    </location>
</feature>
<keyword evidence="6 12" id="KW-0472">Membrane</keyword>
<evidence type="ECO:0000259" key="13">
    <source>
        <dbReference type="SMART" id="SM00079"/>
    </source>
</evidence>
<sequence length="752" mass="85170">MSKAFQDVNIRIAYISPIPISAKDDQILTELKNLATKETKVYLVHMNPSLGYQLFALAKNSGMMSEGYEWLISDSLSISLDSIDSVTRDSMEGVVGVRPYIYRSKELENFEERWRRNMILEKKTLSPISMGLNIYGLWAYDALTSLAIAVENIGPVNSNSFYVNGTYNNTDLRISAFGPRLLNELSRTKFRGLTGDFELIDGKLKLSAFEIFNVIGSGEKTVGFWTRDRGIIRELNLTSTKELKNIIWPGDYIKLPKGWDIIATRNLRVGVPWNPGFQEFVNVTIDHKRNITNATGFAIDIFLATLKLMLPISINIDYHMYNDTNNTDWSYDDMLQELPKDVYDMVVADATIWAPRANYVDFSLPYSESGVILVVKNRKQFDMWIFCKPLRWDLWLAIIGACILVGIVLRILEDQGTRNDRPAAGMVYLSPVVVLAFPERNTVSNNWSIVVLVFWLFMAFILMQSYTANLSAILTVDHLKFAFSDNYYIGYQKSSFMKKYLIEHLNIRKSRLRNYTSAEEYHRAMSLGSEKGGIDAIFDEIPYMKIFMNRYDSQYKMVGPTYKTGGFGFAFPHGSPLVVSFSKAILDVTQGPNMTFIEQKNFGPGYTSQDPLSSTISQGAPSLTLFEFAGLFLIMGSVSLFALFCSETPIGRKFIEMMGIFVHICFRSRTSRVDSVEEGREEENSDESMHDNVASLPLGEGMDGVPHDFNGDVYQHSETGIRETITSDEPFVTHDLGVPIDNNGEATYTTWN</sequence>
<dbReference type="Gene3D" id="3.40.50.2300">
    <property type="match status" value="2"/>
</dbReference>
<keyword evidence="9" id="KW-1071">Ligand-gated ion channel</keyword>
<comment type="caution">
    <text evidence="14">The sequence shown here is derived from an EMBL/GenBank/DDBJ whole genome shotgun (WGS) entry which is preliminary data.</text>
</comment>